<protein>
    <submittedName>
        <fullName evidence="1">Uncharacterized protein</fullName>
    </submittedName>
</protein>
<reference evidence="1" key="1">
    <citation type="submission" date="2022-05" db="EMBL/GenBank/DDBJ databases">
        <title>Chromosome-level genome of Chaenocephalus aceratus.</title>
        <authorList>
            <person name="Park H."/>
        </authorList>
    </citation>
    <scope>NUCLEOTIDE SEQUENCE</scope>
    <source>
        <strain evidence="1">KU_202001</strain>
    </source>
</reference>
<name>A0ACB9Y0M4_CHAAC</name>
<proteinExistence type="predicted"/>
<organism evidence="1 2">
    <name type="scientific">Chaenocephalus aceratus</name>
    <name type="common">Blackfin icefish</name>
    <name type="synonym">Chaenichthys aceratus</name>
    <dbReference type="NCBI Taxonomy" id="36190"/>
    <lineage>
        <taxon>Eukaryota</taxon>
        <taxon>Metazoa</taxon>
        <taxon>Chordata</taxon>
        <taxon>Craniata</taxon>
        <taxon>Vertebrata</taxon>
        <taxon>Euteleostomi</taxon>
        <taxon>Actinopterygii</taxon>
        <taxon>Neopterygii</taxon>
        <taxon>Teleostei</taxon>
        <taxon>Neoteleostei</taxon>
        <taxon>Acanthomorphata</taxon>
        <taxon>Eupercaria</taxon>
        <taxon>Perciformes</taxon>
        <taxon>Notothenioidei</taxon>
        <taxon>Channichthyidae</taxon>
        <taxon>Chaenocephalus</taxon>
    </lineage>
</organism>
<dbReference type="Proteomes" id="UP001057452">
    <property type="component" value="Chromosome 1"/>
</dbReference>
<comment type="caution">
    <text evidence="1">The sequence shown here is derived from an EMBL/GenBank/DDBJ whole genome shotgun (WGS) entry which is preliminary data.</text>
</comment>
<evidence type="ECO:0000313" key="2">
    <source>
        <dbReference type="Proteomes" id="UP001057452"/>
    </source>
</evidence>
<keyword evidence="2" id="KW-1185">Reference proteome</keyword>
<evidence type="ECO:0000313" key="1">
    <source>
        <dbReference type="EMBL" id="KAI4832942.1"/>
    </source>
</evidence>
<sequence>MMVGTLSPAGPAGHGRSPVTALGLLAVLLSVLSGGADGQPCPAQCSCTGTTVDCHGQGLRSVPRNIPRNTERLDLNANNLTKITKADFAGLRHLRVLQLMENKITTIERGAFQDLKELERLRLNRNNLAVFPELLFLGTTKLYRLDLSENQIQGVPRKAFRGAVEIKNLQLDYNHISCIEDGAFRALRDLEVLTLNNNNISRLSVASFNHMPKLRTFRLHSNNLQCDCNVAWLSEWLRQRPRLGLYTQCMAPPHLRGHNVAEVQKKEFACTGHQSSSSSSCSVIQCPESCTCSNNIVDCRGKGLTEIPTNLPETITEIRLEQNAIKVIPAGAFSPYKKLHSELASDAFQGLRSLNSLVLYGNKITEISKALFEGLFSLQLLLPSGQSIETSGARCTSPRRLANKRIGQIKSKKFRCSGTEDYRSKLGGDCFADLACPEKCRCEGTTVDCSNQKLTKIPDHIPQYTAELRLNNNEFTVLEATGIFKKLPQLRKINLSNNRITDIEEGTFEGASGVNELILTSNRLENVHHLMLKGLGGLRTLMLRSNRISCVSNSSFVGLSSVRLLSLYDNQITSMNPGAFDTLHSLSTLNLLANPFNCNCHLAWLGDWLRRKRIVTGNPRCQNPYFLKEIPIQDVAAQDFACEDDNNENSCSPVLRCPAECSCLDTVVRCSNKGLNTLPKGLPKETTEL</sequence>
<dbReference type="EMBL" id="CM043785">
    <property type="protein sequence ID" value="KAI4832942.1"/>
    <property type="molecule type" value="Genomic_DNA"/>
</dbReference>
<gene>
    <name evidence="1" type="ORF">KUCAC02_015876</name>
</gene>
<accession>A0ACB9Y0M4</accession>